<keyword evidence="2" id="KW-1185">Reference proteome</keyword>
<dbReference type="Proteomes" id="UP000637643">
    <property type="component" value="Unassembled WGS sequence"/>
</dbReference>
<protein>
    <submittedName>
        <fullName evidence="1">Uncharacterized protein</fullName>
    </submittedName>
</protein>
<dbReference type="AlphaFoldDB" id="A0A917CPM0"/>
<dbReference type="EMBL" id="BMKR01000019">
    <property type="protein sequence ID" value="GGF92204.1"/>
    <property type="molecule type" value="Genomic_DNA"/>
</dbReference>
<evidence type="ECO:0000313" key="2">
    <source>
        <dbReference type="Proteomes" id="UP000637643"/>
    </source>
</evidence>
<reference evidence="1" key="1">
    <citation type="journal article" date="2014" name="Int. J. Syst. Evol. Microbiol.">
        <title>Complete genome sequence of Corynebacterium casei LMG S-19264T (=DSM 44701T), isolated from a smear-ripened cheese.</title>
        <authorList>
            <consortium name="US DOE Joint Genome Institute (JGI-PGF)"/>
            <person name="Walter F."/>
            <person name="Albersmeier A."/>
            <person name="Kalinowski J."/>
            <person name="Ruckert C."/>
        </authorList>
    </citation>
    <scope>NUCLEOTIDE SEQUENCE</scope>
    <source>
        <strain evidence="1">CGMCC 1.16134</strain>
    </source>
</reference>
<comment type="caution">
    <text evidence="1">The sequence shown here is derived from an EMBL/GenBank/DDBJ whole genome shotgun (WGS) entry which is preliminary data.</text>
</comment>
<gene>
    <name evidence="1" type="ORF">GCM10010912_41450</name>
</gene>
<proteinExistence type="predicted"/>
<reference evidence="1" key="2">
    <citation type="submission" date="2020-09" db="EMBL/GenBank/DDBJ databases">
        <authorList>
            <person name="Sun Q."/>
            <person name="Zhou Y."/>
        </authorList>
    </citation>
    <scope>NUCLEOTIDE SEQUENCE</scope>
    <source>
        <strain evidence="1">CGMCC 1.16134</strain>
    </source>
</reference>
<sequence length="176" mass="19755">MNENMGSAKALFNRYLGSKSAMYRGGDYEVYKSCGISDETEQEWFKELIDRTIAELSIRDWGAITSLVMISSVYKDSLSVEKAAAFAARNIKSADSMVRLIFGEQLVELIRVNKVVLTRDSLFEASRTALQTLENVIAEQLILDPGHELAQFQVKDKRALNQRAGKSIEALKELIN</sequence>
<organism evidence="1 2">
    <name type="scientific">Paenibacillus albidus</name>
    <dbReference type="NCBI Taxonomy" id="2041023"/>
    <lineage>
        <taxon>Bacteria</taxon>
        <taxon>Bacillati</taxon>
        <taxon>Bacillota</taxon>
        <taxon>Bacilli</taxon>
        <taxon>Bacillales</taxon>
        <taxon>Paenibacillaceae</taxon>
        <taxon>Paenibacillus</taxon>
    </lineage>
</organism>
<dbReference type="RefSeq" id="WP_189028243.1">
    <property type="nucleotide sequence ID" value="NZ_BMKR01000019.1"/>
</dbReference>
<accession>A0A917CPM0</accession>
<evidence type="ECO:0000313" key="1">
    <source>
        <dbReference type="EMBL" id="GGF92204.1"/>
    </source>
</evidence>
<name>A0A917CPM0_9BACL</name>